<dbReference type="Proteomes" id="UP001222325">
    <property type="component" value="Unassembled WGS sequence"/>
</dbReference>
<feature type="region of interest" description="Disordered" evidence="1">
    <location>
        <begin position="23"/>
        <end position="53"/>
    </location>
</feature>
<gene>
    <name evidence="2" type="ORF">B0H15DRAFT_540339</name>
</gene>
<feature type="region of interest" description="Disordered" evidence="1">
    <location>
        <begin position="135"/>
        <end position="165"/>
    </location>
</feature>
<keyword evidence="3" id="KW-1185">Reference proteome</keyword>
<evidence type="ECO:0000313" key="2">
    <source>
        <dbReference type="EMBL" id="KAJ7078014.1"/>
    </source>
</evidence>
<evidence type="ECO:0000313" key="3">
    <source>
        <dbReference type="Proteomes" id="UP001222325"/>
    </source>
</evidence>
<accession>A0AAD6TTT3</accession>
<dbReference type="AlphaFoldDB" id="A0AAD6TTT3"/>
<evidence type="ECO:0000256" key="1">
    <source>
        <dbReference type="SAM" id="MobiDB-lite"/>
    </source>
</evidence>
<reference evidence="2" key="1">
    <citation type="submission" date="2023-03" db="EMBL/GenBank/DDBJ databases">
        <title>Massive genome expansion in bonnet fungi (Mycena s.s.) driven by repeated elements and novel gene families across ecological guilds.</title>
        <authorList>
            <consortium name="Lawrence Berkeley National Laboratory"/>
            <person name="Harder C.B."/>
            <person name="Miyauchi S."/>
            <person name="Viragh M."/>
            <person name="Kuo A."/>
            <person name="Thoen E."/>
            <person name="Andreopoulos B."/>
            <person name="Lu D."/>
            <person name="Skrede I."/>
            <person name="Drula E."/>
            <person name="Henrissat B."/>
            <person name="Morin E."/>
            <person name="Kohler A."/>
            <person name="Barry K."/>
            <person name="LaButti K."/>
            <person name="Morin E."/>
            <person name="Salamov A."/>
            <person name="Lipzen A."/>
            <person name="Mereny Z."/>
            <person name="Hegedus B."/>
            <person name="Baldrian P."/>
            <person name="Stursova M."/>
            <person name="Weitz H."/>
            <person name="Taylor A."/>
            <person name="Grigoriev I.V."/>
            <person name="Nagy L.G."/>
            <person name="Martin F."/>
            <person name="Kauserud H."/>
        </authorList>
    </citation>
    <scope>NUCLEOTIDE SEQUENCE</scope>
    <source>
        <strain evidence="2">CBHHK173m</strain>
    </source>
</reference>
<proteinExistence type="predicted"/>
<organism evidence="2 3">
    <name type="scientific">Mycena belliarum</name>
    <dbReference type="NCBI Taxonomy" id="1033014"/>
    <lineage>
        <taxon>Eukaryota</taxon>
        <taxon>Fungi</taxon>
        <taxon>Dikarya</taxon>
        <taxon>Basidiomycota</taxon>
        <taxon>Agaricomycotina</taxon>
        <taxon>Agaricomycetes</taxon>
        <taxon>Agaricomycetidae</taxon>
        <taxon>Agaricales</taxon>
        <taxon>Marasmiineae</taxon>
        <taxon>Mycenaceae</taxon>
        <taxon>Mycena</taxon>
    </lineage>
</organism>
<dbReference type="EMBL" id="JARJCN010000069">
    <property type="protein sequence ID" value="KAJ7078014.1"/>
    <property type="molecule type" value="Genomic_DNA"/>
</dbReference>
<sequence>MSSPLAIADSIFSAATNASDTFTDHMEAPNEDHDESSGVEMDSDGQSGAPPSLKQLDRSQRALCRILVNGHKVTRVDIARYCHWDRKLVGKAARIGYFPDDVEANDEEELQRRPELVEIKTQLIKLHQEAYPNKTRTVTTRSATERTSSAPSSKASSSSKTVTSAHNYARTATRKRYKFLDCFVKKSTLDATYYDLFIAAGLTEESLRRMAGHDAPFLIRFFEALIPQSSGVDRALFATAVRDLAE</sequence>
<protein>
    <submittedName>
        <fullName evidence="2">Uncharacterized protein</fullName>
    </submittedName>
</protein>
<comment type="caution">
    <text evidence="2">The sequence shown here is derived from an EMBL/GenBank/DDBJ whole genome shotgun (WGS) entry which is preliminary data.</text>
</comment>
<name>A0AAD6TTT3_9AGAR</name>